<dbReference type="EMBL" id="FOEG01000004">
    <property type="protein sequence ID" value="SEO90056.1"/>
    <property type="molecule type" value="Genomic_DNA"/>
</dbReference>
<gene>
    <name evidence="1" type="ORF">SAMN04488052_104165</name>
</gene>
<evidence type="ECO:0000313" key="2">
    <source>
        <dbReference type="Proteomes" id="UP000199657"/>
    </source>
</evidence>
<proteinExistence type="predicted"/>
<reference evidence="1 2" key="1">
    <citation type="submission" date="2016-10" db="EMBL/GenBank/DDBJ databases">
        <authorList>
            <person name="de Groot N.N."/>
        </authorList>
    </citation>
    <scope>NUCLEOTIDE SEQUENCE [LARGE SCALE GENOMIC DNA]</scope>
    <source>
        <strain evidence="1 2">CGMCC 1.6291</strain>
    </source>
</reference>
<dbReference type="AlphaFoldDB" id="A0A1H8TGY3"/>
<dbReference type="STRING" id="406100.SAMN04488052_104165"/>
<dbReference type="PIRSF" id="PIRSF037225">
    <property type="entry name" value="UCP037225"/>
    <property type="match status" value="1"/>
</dbReference>
<dbReference type="Proteomes" id="UP000199657">
    <property type="component" value="Unassembled WGS sequence"/>
</dbReference>
<dbReference type="InterPro" id="IPR025990">
    <property type="entry name" value="zinc_ribbon_bacterial"/>
</dbReference>
<dbReference type="Pfam" id="PF14255">
    <property type="entry name" value="Zn_ribbon_21"/>
    <property type="match status" value="1"/>
</dbReference>
<dbReference type="OrthoDB" id="9814566at2"/>
<evidence type="ECO:0000313" key="1">
    <source>
        <dbReference type="EMBL" id="SEO90056.1"/>
    </source>
</evidence>
<dbReference type="RefSeq" id="WP_091643410.1">
    <property type="nucleotide sequence ID" value="NZ_FOEG01000004.1"/>
</dbReference>
<keyword evidence="2" id="KW-1185">Reference proteome</keyword>
<organism evidence="1 2">
    <name type="scientific">Aquisalimonas asiatica</name>
    <dbReference type="NCBI Taxonomy" id="406100"/>
    <lineage>
        <taxon>Bacteria</taxon>
        <taxon>Pseudomonadati</taxon>
        <taxon>Pseudomonadota</taxon>
        <taxon>Gammaproteobacteria</taxon>
        <taxon>Chromatiales</taxon>
        <taxon>Ectothiorhodospiraceae</taxon>
        <taxon>Aquisalimonas</taxon>
    </lineage>
</organism>
<dbReference type="InterPro" id="IPR017143">
    <property type="entry name" value="UCP037225"/>
</dbReference>
<accession>A0A1H8TGY3</accession>
<sequence>MITETTVDCPYCGEPFTTLVDYSEGEQRYIEDCQICCQPIEFVVAVDASGELADVTVLRDDE</sequence>
<protein>
    <submittedName>
        <fullName evidence="1">Cysteine-rich CPXCG</fullName>
    </submittedName>
</protein>
<name>A0A1H8TGY3_9GAMM</name>